<keyword evidence="7 11" id="KW-0804">Transcription</keyword>
<evidence type="ECO:0000313" key="13">
    <source>
        <dbReference type="EMBL" id="MDJ1645812.1"/>
    </source>
</evidence>
<reference evidence="13" key="1">
    <citation type="submission" date="2023-05" db="EMBL/GenBank/DDBJ databases">
        <title>Mycoplasma phocimorsus sp. nov., isolated from Scandinavian patients with seal finger or septic arthritis after contact with seals.</title>
        <authorList>
            <person name="Skafte-Holm A."/>
            <person name="Pedersen T.R."/>
            <person name="Froelund M."/>
            <person name="Stegger M."/>
            <person name="Qvortrup K."/>
            <person name="Michaels D.L."/>
            <person name="Brown D.R."/>
            <person name="Jensen J.S."/>
        </authorList>
    </citation>
    <scope>NUCLEOTIDE SEQUENCE</scope>
    <source>
        <strain evidence="13">M5725</strain>
    </source>
</reference>
<dbReference type="RefSeq" id="WP_283823658.1">
    <property type="nucleotide sequence ID" value="NZ_JASDAY010000022.1"/>
</dbReference>
<evidence type="ECO:0000259" key="12">
    <source>
        <dbReference type="SMART" id="SM00662"/>
    </source>
</evidence>
<evidence type="ECO:0000256" key="9">
    <source>
        <dbReference type="ARBA" id="ARBA00033070"/>
    </source>
</evidence>
<comment type="caution">
    <text evidence="13">The sequence shown here is derived from an EMBL/GenBank/DDBJ whole genome shotgun (WGS) entry which is preliminary data.</text>
</comment>
<dbReference type="GO" id="GO:0005737">
    <property type="term" value="C:cytoplasm"/>
    <property type="evidence" value="ECO:0007669"/>
    <property type="project" value="UniProtKB-ARBA"/>
</dbReference>
<dbReference type="NCBIfam" id="TIGR02027">
    <property type="entry name" value="rpoA"/>
    <property type="match status" value="1"/>
</dbReference>
<dbReference type="SUPFAM" id="SSF55257">
    <property type="entry name" value="RBP11-like subunits of RNA polymerase"/>
    <property type="match status" value="1"/>
</dbReference>
<keyword evidence="14" id="KW-1185">Reference proteome</keyword>
<feature type="region of interest" description="Alpha C-terminal domain (alpha-CTD)" evidence="11">
    <location>
        <begin position="267"/>
        <end position="340"/>
    </location>
</feature>
<evidence type="ECO:0000256" key="5">
    <source>
        <dbReference type="ARBA" id="ARBA00022679"/>
    </source>
</evidence>
<dbReference type="Proteomes" id="UP001224428">
    <property type="component" value="Unassembled WGS sequence"/>
</dbReference>
<dbReference type="GO" id="GO:0003677">
    <property type="term" value="F:DNA binding"/>
    <property type="evidence" value="ECO:0007669"/>
    <property type="project" value="UniProtKB-UniRule"/>
</dbReference>
<keyword evidence="4 11" id="KW-0240">DNA-directed RNA polymerase</keyword>
<evidence type="ECO:0000256" key="1">
    <source>
        <dbReference type="ARBA" id="ARBA00007123"/>
    </source>
</evidence>
<dbReference type="InterPro" id="IPR011773">
    <property type="entry name" value="DNA-dir_RpoA"/>
</dbReference>
<dbReference type="Pfam" id="PF01000">
    <property type="entry name" value="RNA_pol_A_bac"/>
    <property type="match status" value="1"/>
</dbReference>
<dbReference type="InterPro" id="IPR036643">
    <property type="entry name" value="RNApol_insert_sf"/>
</dbReference>
<dbReference type="SUPFAM" id="SSF47789">
    <property type="entry name" value="C-terminal domain of RNA polymerase alpha subunit"/>
    <property type="match status" value="1"/>
</dbReference>
<comment type="subunit">
    <text evidence="11">Homodimer. The RNAP catalytic core consists of 2 alpha, 1 beta, 1 beta' and 1 omega subunit. When a sigma factor is associated with the core the holoenzyme is formed, which can initiate transcription.</text>
</comment>
<evidence type="ECO:0000256" key="8">
    <source>
        <dbReference type="ARBA" id="ARBA00032524"/>
    </source>
</evidence>
<dbReference type="GO" id="GO:0003899">
    <property type="term" value="F:DNA-directed RNA polymerase activity"/>
    <property type="evidence" value="ECO:0007669"/>
    <property type="project" value="UniProtKB-UniRule"/>
</dbReference>
<comment type="function">
    <text evidence="11">DNA-dependent RNA polymerase catalyzes the transcription of DNA into RNA using the four ribonucleoside triphosphates as substrates.</text>
</comment>
<dbReference type="SUPFAM" id="SSF56553">
    <property type="entry name" value="Insert subdomain of RNA polymerase alpha subunit"/>
    <property type="match status" value="1"/>
</dbReference>
<dbReference type="GO" id="GO:0046983">
    <property type="term" value="F:protein dimerization activity"/>
    <property type="evidence" value="ECO:0007669"/>
    <property type="project" value="InterPro"/>
</dbReference>
<evidence type="ECO:0000256" key="6">
    <source>
        <dbReference type="ARBA" id="ARBA00022695"/>
    </source>
</evidence>
<dbReference type="NCBIfam" id="NF003519">
    <property type="entry name" value="PRK05182.2-5"/>
    <property type="match status" value="1"/>
</dbReference>
<gene>
    <name evidence="11" type="primary">rpoA</name>
    <name evidence="13" type="ORF">QLQ80_01755</name>
</gene>
<protein>
    <recommendedName>
        <fullName evidence="3 11">DNA-directed RNA polymerase subunit alpha</fullName>
        <shortName evidence="11">RNAP subunit alpha</shortName>
        <ecNumber evidence="2 11">2.7.7.6</ecNumber>
    </recommendedName>
    <alternativeName>
        <fullName evidence="9 11">RNA polymerase subunit alpha</fullName>
    </alternativeName>
    <alternativeName>
        <fullName evidence="8 11">Transcriptase subunit alpha</fullName>
    </alternativeName>
</protein>
<dbReference type="EMBL" id="JASDDP010000016">
    <property type="protein sequence ID" value="MDJ1645812.1"/>
    <property type="molecule type" value="Genomic_DNA"/>
</dbReference>
<dbReference type="SMART" id="SM00662">
    <property type="entry name" value="RPOLD"/>
    <property type="match status" value="1"/>
</dbReference>
<dbReference type="EC" id="2.7.7.6" evidence="2 11"/>
<evidence type="ECO:0000256" key="11">
    <source>
        <dbReference type="HAMAP-Rule" id="MF_00059"/>
    </source>
</evidence>
<dbReference type="InterPro" id="IPR011262">
    <property type="entry name" value="DNA-dir_RNA_pol_insert"/>
</dbReference>
<sequence length="340" mass="38256">MEKYAKVKYREVEQKAKSFYETQFTVKPLERGLGQTLGVALRRVMLSSITGVAPFAIRIKNAEHEFSTIKGVVEDVAKIILNLRQIDFSFDSELVSDNEIIKVKFKADEPGVKQYTAAYLDMSNANGVEVVSKDVVIATAETDALEFELFLMPGRGFKSFEENKEKIEALKNEEALLVRDKVFENSRLIALDSDFSPVRKVNIIVKELNSASSKIEEELIIDLVTNNTVLAKDVMSQAAKILVAHLNVIGDITNLDEKEIFEEEEIIKKDNENKLVPISALGLSVRGNNGLRRKGIEYINELVKMNYEELKQVKNLGEKTVVEIKEKLEAHGFKLAEGDN</sequence>
<organism evidence="13 14">
    <name type="scientific">Mycoplasma phocimorsus</name>
    <dbReference type="NCBI Taxonomy" id="3045839"/>
    <lineage>
        <taxon>Bacteria</taxon>
        <taxon>Bacillati</taxon>
        <taxon>Mycoplasmatota</taxon>
        <taxon>Mollicutes</taxon>
        <taxon>Mycoplasmataceae</taxon>
        <taxon>Mycoplasma</taxon>
    </lineage>
</organism>
<evidence type="ECO:0000313" key="14">
    <source>
        <dbReference type="Proteomes" id="UP001224428"/>
    </source>
</evidence>
<dbReference type="Pfam" id="PF01193">
    <property type="entry name" value="RNA_pol_L"/>
    <property type="match status" value="1"/>
</dbReference>
<dbReference type="Pfam" id="PF03118">
    <property type="entry name" value="RNA_pol_A_CTD"/>
    <property type="match status" value="1"/>
</dbReference>
<comment type="similarity">
    <text evidence="1 11">Belongs to the RNA polymerase alpha chain family.</text>
</comment>
<evidence type="ECO:0000256" key="4">
    <source>
        <dbReference type="ARBA" id="ARBA00022478"/>
    </source>
</evidence>
<evidence type="ECO:0000256" key="7">
    <source>
        <dbReference type="ARBA" id="ARBA00023163"/>
    </source>
</evidence>
<dbReference type="InterPro" id="IPR011263">
    <property type="entry name" value="DNA-dir_RNA_pol_RpoA/D/Rpb3"/>
</dbReference>
<evidence type="ECO:0000256" key="2">
    <source>
        <dbReference type="ARBA" id="ARBA00012418"/>
    </source>
</evidence>
<dbReference type="InterPro" id="IPR011260">
    <property type="entry name" value="RNAP_asu_C"/>
</dbReference>
<dbReference type="Gene3D" id="2.170.120.12">
    <property type="entry name" value="DNA-directed RNA polymerase, insert domain"/>
    <property type="match status" value="1"/>
</dbReference>
<comment type="domain">
    <text evidence="11">The N-terminal domain is essential for RNAP assembly and basal transcription, whereas the C-terminal domain is involved in interaction with transcriptional regulators and with upstream promoter elements.</text>
</comment>
<dbReference type="AlphaFoldDB" id="A0AAJ1PR53"/>
<dbReference type="GO" id="GO:0000428">
    <property type="term" value="C:DNA-directed RNA polymerase complex"/>
    <property type="evidence" value="ECO:0007669"/>
    <property type="project" value="UniProtKB-KW"/>
</dbReference>
<keyword evidence="5 11" id="KW-0808">Transferase</keyword>
<comment type="catalytic activity">
    <reaction evidence="10 11">
        <text>RNA(n) + a ribonucleoside 5'-triphosphate = RNA(n+1) + diphosphate</text>
        <dbReference type="Rhea" id="RHEA:21248"/>
        <dbReference type="Rhea" id="RHEA-COMP:14527"/>
        <dbReference type="Rhea" id="RHEA-COMP:17342"/>
        <dbReference type="ChEBI" id="CHEBI:33019"/>
        <dbReference type="ChEBI" id="CHEBI:61557"/>
        <dbReference type="ChEBI" id="CHEBI:140395"/>
        <dbReference type="EC" id="2.7.7.6"/>
    </reaction>
</comment>
<dbReference type="GO" id="GO:0006351">
    <property type="term" value="P:DNA-templated transcription"/>
    <property type="evidence" value="ECO:0007669"/>
    <property type="project" value="UniProtKB-UniRule"/>
</dbReference>
<dbReference type="InterPro" id="IPR036603">
    <property type="entry name" value="RBP11-like"/>
</dbReference>
<name>A0AAJ1PR53_9MOLU</name>
<dbReference type="Gene3D" id="1.10.150.20">
    <property type="entry name" value="5' to 3' exonuclease, C-terminal subdomain"/>
    <property type="match status" value="1"/>
</dbReference>
<evidence type="ECO:0000256" key="3">
    <source>
        <dbReference type="ARBA" id="ARBA00015972"/>
    </source>
</evidence>
<feature type="region of interest" description="Alpha N-terminal domain (alpha-NTD)" evidence="11">
    <location>
        <begin position="1"/>
        <end position="253"/>
    </location>
</feature>
<accession>A0AAJ1PR53</accession>
<dbReference type="Gene3D" id="3.30.1360.10">
    <property type="entry name" value="RNA polymerase, RBP11-like subunit"/>
    <property type="match status" value="1"/>
</dbReference>
<feature type="domain" description="DNA-directed RNA polymerase RpoA/D/Rpb3-type" evidence="12">
    <location>
        <begin position="21"/>
        <end position="252"/>
    </location>
</feature>
<proteinExistence type="inferred from homology"/>
<keyword evidence="6 11" id="KW-0548">Nucleotidyltransferase</keyword>
<evidence type="ECO:0000256" key="10">
    <source>
        <dbReference type="ARBA" id="ARBA00048552"/>
    </source>
</evidence>
<dbReference type="CDD" id="cd06928">
    <property type="entry name" value="RNAP_alpha_NTD"/>
    <property type="match status" value="1"/>
</dbReference>
<dbReference type="HAMAP" id="MF_00059">
    <property type="entry name" value="RNApol_bact_RpoA"/>
    <property type="match status" value="1"/>
</dbReference>